<dbReference type="CDD" id="cd06163">
    <property type="entry name" value="S2P-M50_PDZ_RseP-like"/>
    <property type="match status" value="1"/>
</dbReference>
<dbReference type="InterPro" id="IPR041489">
    <property type="entry name" value="PDZ_6"/>
</dbReference>
<dbReference type="InterPro" id="IPR004387">
    <property type="entry name" value="Pept_M50_Zn"/>
</dbReference>
<feature type="transmembrane region" description="Helical" evidence="11">
    <location>
        <begin position="258"/>
        <end position="280"/>
    </location>
</feature>
<dbReference type="GO" id="GO:0046872">
    <property type="term" value="F:metal ion binding"/>
    <property type="evidence" value="ECO:0007669"/>
    <property type="project" value="UniProtKB-KW"/>
</dbReference>
<feature type="domain" description="PDZ" evidence="12">
    <location>
        <begin position="97"/>
        <end position="174"/>
    </location>
</feature>
<dbReference type="RefSeq" id="WP_039316038.1">
    <property type="nucleotide sequence ID" value="NZ_CP006905.1"/>
</dbReference>
<dbReference type="KEGG" id="cbv:U729_2794"/>
<dbReference type="Pfam" id="PF17820">
    <property type="entry name" value="PDZ_6"/>
    <property type="match status" value="1"/>
</dbReference>
<evidence type="ECO:0000256" key="8">
    <source>
        <dbReference type="ARBA" id="ARBA00022989"/>
    </source>
</evidence>
<evidence type="ECO:0000256" key="9">
    <source>
        <dbReference type="ARBA" id="ARBA00023049"/>
    </source>
</evidence>
<dbReference type="PANTHER" id="PTHR42837">
    <property type="entry name" value="REGULATOR OF SIGMA-E PROTEASE RSEP"/>
    <property type="match status" value="1"/>
</dbReference>
<evidence type="ECO:0000256" key="6">
    <source>
        <dbReference type="ARBA" id="ARBA00022801"/>
    </source>
</evidence>
<dbReference type="Proteomes" id="UP000030635">
    <property type="component" value="Chromosome"/>
</dbReference>
<dbReference type="Gene3D" id="2.30.42.10">
    <property type="match status" value="1"/>
</dbReference>
<dbReference type="NCBIfam" id="TIGR00054">
    <property type="entry name" value="RIP metalloprotease RseP"/>
    <property type="match status" value="1"/>
</dbReference>
<evidence type="ECO:0000256" key="5">
    <source>
        <dbReference type="ARBA" id="ARBA00022692"/>
    </source>
</evidence>
<dbReference type="CDD" id="cd23081">
    <property type="entry name" value="cpPDZ_EcRseP-like"/>
    <property type="match status" value="1"/>
</dbReference>
<evidence type="ECO:0000256" key="10">
    <source>
        <dbReference type="ARBA" id="ARBA00023136"/>
    </source>
</evidence>
<dbReference type="SMART" id="SM00228">
    <property type="entry name" value="PDZ"/>
    <property type="match status" value="1"/>
</dbReference>
<evidence type="ECO:0000313" key="14">
    <source>
        <dbReference type="Proteomes" id="UP000030635"/>
    </source>
</evidence>
<evidence type="ECO:0000256" key="11">
    <source>
        <dbReference type="RuleBase" id="RU362031"/>
    </source>
</evidence>
<keyword evidence="7 11" id="KW-0862">Zinc</keyword>
<dbReference type="HOGENOM" id="CLU_025778_1_3_9"/>
<evidence type="ECO:0000256" key="7">
    <source>
        <dbReference type="ARBA" id="ARBA00022833"/>
    </source>
</evidence>
<comment type="cofactor">
    <cofactor evidence="1 11">
        <name>Zn(2+)</name>
        <dbReference type="ChEBI" id="CHEBI:29105"/>
    </cofactor>
</comment>
<dbReference type="PANTHER" id="PTHR42837:SF2">
    <property type="entry name" value="MEMBRANE METALLOPROTEASE ARASP2, CHLOROPLASTIC-RELATED"/>
    <property type="match status" value="1"/>
</dbReference>
<dbReference type="InterPro" id="IPR008915">
    <property type="entry name" value="Peptidase_M50"/>
</dbReference>
<keyword evidence="14" id="KW-1185">Reference proteome</keyword>
<dbReference type="SUPFAM" id="SSF50156">
    <property type="entry name" value="PDZ domain-like"/>
    <property type="match status" value="1"/>
</dbReference>
<dbReference type="GO" id="GO:0004222">
    <property type="term" value="F:metalloendopeptidase activity"/>
    <property type="evidence" value="ECO:0007669"/>
    <property type="project" value="InterPro"/>
</dbReference>
<evidence type="ECO:0000256" key="1">
    <source>
        <dbReference type="ARBA" id="ARBA00001947"/>
    </source>
</evidence>
<accession>A0A0A7FZM4</accession>
<dbReference type="OrthoDB" id="9782003at2"/>
<evidence type="ECO:0000256" key="3">
    <source>
        <dbReference type="ARBA" id="ARBA00007931"/>
    </source>
</evidence>
<evidence type="ECO:0000256" key="4">
    <source>
        <dbReference type="ARBA" id="ARBA00022670"/>
    </source>
</evidence>
<keyword evidence="5 11" id="KW-0812">Transmembrane</keyword>
<dbReference type="EC" id="3.4.24.-" evidence="11"/>
<keyword evidence="11" id="KW-0479">Metal-binding</keyword>
<feature type="transmembrane region" description="Helical" evidence="11">
    <location>
        <begin position="307"/>
        <end position="328"/>
    </location>
</feature>
<proteinExistence type="inferred from homology"/>
<dbReference type="STRING" id="1561.NPD11_233"/>
<keyword evidence="8 11" id="KW-1133">Transmembrane helix</keyword>
<name>A0A0A7FZM4_9CLOT</name>
<dbReference type="GO" id="GO:0006508">
    <property type="term" value="P:proteolysis"/>
    <property type="evidence" value="ECO:0007669"/>
    <property type="project" value="UniProtKB-KW"/>
</dbReference>
<dbReference type="AlphaFoldDB" id="A0A0A7FZM4"/>
<comment type="similarity">
    <text evidence="3 11">Belongs to the peptidase M50B family.</text>
</comment>
<dbReference type="InterPro" id="IPR036034">
    <property type="entry name" value="PDZ_sf"/>
</dbReference>
<keyword evidence="6 11" id="KW-0378">Hydrolase</keyword>
<evidence type="ECO:0000259" key="12">
    <source>
        <dbReference type="SMART" id="SM00228"/>
    </source>
</evidence>
<protein>
    <recommendedName>
        <fullName evidence="11">Zinc metalloprotease</fullName>
        <ecNumber evidence="11">3.4.24.-</ecNumber>
    </recommendedName>
</protein>
<reference evidence="13 14" key="1">
    <citation type="journal article" date="2015" name="Infect. Genet. Evol.">
        <title>Genomic sequences of six botulinum neurotoxin-producing strains representing three clostridial species illustrate the mobility and diversity of botulinum neurotoxin genes.</title>
        <authorList>
            <person name="Smith T.J."/>
            <person name="Hill K.K."/>
            <person name="Xie G."/>
            <person name="Foley B.T."/>
            <person name="Williamson C.H."/>
            <person name="Foster J.T."/>
            <person name="Johnson S.L."/>
            <person name="Chertkov O."/>
            <person name="Teshima H."/>
            <person name="Gibbons H.S."/>
            <person name="Johnsky L.A."/>
            <person name="Karavis M.A."/>
            <person name="Smith L.A."/>
        </authorList>
    </citation>
    <scope>NUCLEOTIDE SEQUENCE [LARGE SCALE GENOMIC DNA]</scope>
    <source>
        <strain evidence="13">Sullivan</strain>
    </source>
</reference>
<dbReference type="EMBL" id="CP006905">
    <property type="protein sequence ID" value="AIY85084.1"/>
    <property type="molecule type" value="Genomic_DNA"/>
</dbReference>
<gene>
    <name evidence="13" type="primary">rseP</name>
    <name evidence="13" type="ORF">U729_2794</name>
</gene>
<dbReference type="InterPro" id="IPR001478">
    <property type="entry name" value="PDZ"/>
</dbReference>
<evidence type="ECO:0000256" key="2">
    <source>
        <dbReference type="ARBA" id="ARBA00004141"/>
    </source>
</evidence>
<keyword evidence="4 13" id="KW-0645">Protease</keyword>
<sequence>MYIIYAILAFGLLIIVHELGHFILAKINGVRVEEFSIGMGPKIFSIDGKETKYSLGILPIGGYVKMLGEEEDVNDERSFSAKSPLRRITIILAGAFMNLILAIVIFTAYLNHFGYRLPKVASVIDKSPAYEAGIKPGDKFEKINGSKVFTADDMTFAIALSKGNPVNIEVNRDGKLLDFNVKPSYNEKEKRDMIGFSFDQVKNPTIVQSFKESFNQTGSLIKQTFQGLKMIFTGKADLKTDVGGPVTIIKLSGQAAKAGIWTLLYFTAFISINLAVFNLLPFPALDGGWTVLLLIELITRKKVPDKVAGALNFVGFALLMGLMLLVTVKDILFPIKF</sequence>
<evidence type="ECO:0000313" key="13">
    <source>
        <dbReference type="EMBL" id="AIY85084.1"/>
    </source>
</evidence>
<comment type="subcellular location">
    <subcellularLocation>
        <location evidence="2">Membrane</location>
        <topology evidence="2">Multi-pass membrane protein</topology>
    </subcellularLocation>
</comment>
<dbReference type="eggNOG" id="COG0750">
    <property type="taxonomic scope" value="Bacteria"/>
</dbReference>
<feature type="transmembrane region" description="Helical" evidence="11">
    <location>
        <begin position="88"/>
        <end position="110"/>
    </location>
</feature>
<dbReference type="Pfam" id="PF02163">
    <property type="entry name" value="Peptidase_M50"/>
    <property type="match status" value="1"/>
</dbReference>
<organism evidence="13 14">
    <name type="scientific">Clostridium baratii str. Sullivan</name>
    <dbReference type="NCBI Taxonomy" id="1415775"/>
    <lineage>
        <taxon>Bacteria</taxon>
        <taxon>Bacillati</taxon>
        <taxon>Bacillota</taxon>
        <taxon>Clostridia</taxon>
        <taxon>Eubacteriales</taxon>
        <taxon>Clostridiaceae</taxon>
        <taxon>Clostridium</taxon>
    </lineage>
</organism>
<keyword evidence="10 11" id="KW-0472">Membrane</keyword>
<dbReference type="GO" id="GO:0016020">
    <property type="term" value="C:membrane"/>
    <property type="evidence" value="ECO:0007669"/>
    <property type="project" value="UniProtKB-SubCell"/>
</dbReference>
<keyword evidence="9 11" id="KW-0482">Metalloprotease</keyword>